<keyword evidence="3" id="KW-1185">Reference proteome</keyword>
<evidence type="ECO:0000313" key="3">
    <source>
        <dbReference type="Proteomes" id="UP000184543"/>
    </source>
</evidence>
<dbReference type="AlphaFoldDB" id="A0A1M6JWW2"/>
<dbReference type="InterPro" id="IPR021109">
    <property type="entry name" value="Peptidase_aspartic_dom_sf"/>
</dbReference>
<organism evidence="2 3">
    <name type="scientific">Pseudozobellia thermophila</name>
    <dbReference type="NCBI Taxonomy" id="192903"/>
    <lineage>
        <taxon>Bacteria</taxon>
        <taxon>Pseudomonadati</taxon>
        <taxon>Bacteroidota</taxon>
        <taxon>Flavobacteriia</taxon>
        <taxon>Flavobacteriales</taxon>
        <taxon>Flavobacteriaceae</taxon>
        <taxon>Pseudozobellia</taxon>
    </lineage>
</organism>
<dbReference type="PROSITE" id="PS50106">
    <property type="entry name" value="PDZ"/>
    <property type="match status" value="1"/>
</dbReference>
<dbReference type="Gene3D" id="2.40.70.10">
    <property type="entry name" value="Acid Proteases"/>
    <property type="match status" value="2"/>
</dbReference>
<sequence length="442" mass="49708">MDRKIHHIVILFVLVPFLCAAQGFAIKGGRKVQKLKFELINNLMVVPVEVNGTELYFLLDSGVGSPILFNISDKDSLQINNVSEITIRGLGKGQPIKALSSAGNTFRIRNIENTEQKLFVVMDKSINLSPSLGVPIHGIMGYDLFRDFVVEVNYARKKIIFHDPESYRYRVGARAETLPLAIRNKKAYVDGGLNLDGKEELPVRLLVDTGSSDALWLFEDDRIKVPDSHYEVFLGKGLNGDIYGKRTKVSGFKIGGFAFEEAKAAFPDRESFGFIRNFGSRNGSIGGEVLKRFNVIFDYGRHKITLQKNLNFNKPFHYNLSGLNLRHNGMRYIAESIADSRGVVNDPKKSFGNVQLMFENRTRLSLVPEIVISGIRAGSPAHEAGLREGDIILAVNGKKVHRYKLQEVIQMLNEKEGKRIKLRVGRYNSDLLFTFVLKSMLK</sequence>
<dbReference type="GO" id="GO:0006508">
    <property type="term" value="P:proteolysis"/>
    <property type="evidence" value="ECO:0007669"/>
    <property type="project" value="UniProtKB-KW"/>
</dbReference>
<dbReference type="SUPFAM" id="SSF50156">
    <property type="entry name" value="PDZ domain-like"/>
    <property type="match status" value="1"/>
</dbReference>
<reference evidence="3" key="1">
    <citation type="submission" date="2016-11" db="EMBL/GenBank/DDBJ databases">
        <authorList>
            <person name="Varghese N."/>
            <person name="Submissions S."/>
        </authorList>
    </citation>
    <scope>NUCLEOTIDE SEQUENCE [LARGE SCALE GENOMIC DNA]</scope>
    <source>
        <strain evidence="3">DSM 19858</strain>
    </source>
</reference>
<accession>A0A1M6JWW2</accession>
<dbReference type="GO" id="GO:0008233">
    <property type="term" value="F:peptidase activity"/>
    <property type="evidence" value="ECO:0007669"/>
    <property type="project" value="UniProtKB-KW"/>
</dbReference>
<dbReference type="EMBL" id="FQYU01000005">
    <property type="protein sequence ID" value="SHJ51170.1"/>
    <property type="molecule type" value="Genomic_DNA"/>
</dbReference>
<proteinExistence type="predicted"/>
<dbReference type="Gene3D" id="2.30.42.10">
    <property type="match status" value="1"/>
</dbReference>
<protein>
    <submittedName>
        <fullName evidence="2">Aspartyl protease</fullName>
    </submittedName>
</protein>
<dbReference type="InterPro" id="IPR041489">
    <property type="entry name" value="PDZ_6"/>
</dbReference>
<dbReference type="RefSeq" id="WP_072994471.1">
    <property type="nucleotide sequence ID" value="NZ_FQYU01000005.1"/>
</dbReference>
<dbReference type="Pfam" id="PF17820">
    <property type="entry name" value="PDZ_6"/>
    <property type="match status" value="1"/>
</dbReference>
<keyword evidence="2" id="KW-0645">Protease</keyword>
<dbReference type="InterPro" id="IPR001478">
    <property type="entry name" value="PDZ"/>
</dbReference>
<name>A0A1M6JWW2_9FLAO</name>
<dbReference type="SMART" id="SM00228">
    <property type="entry name" value="PDZ"/>
    <property type="match status" value="1"/>
</dbReference>
<evidence type="ECO:0000259" key="1">
    <source>
        <dbReference type="PROSITE" id="PS50106"/>
    </source>
</evidence>
<dbReference type="Proteomes" id="UP000184543">
    <property type="component" value="Unassembled WGS sequence"/>
</dbReference>
<keyword evidence="2" id="KW-0378">Hydrolase</keyword>
<gene>
    <name evidence="2" type="ORF">SAMN04488513_105183</name>
</gene>
<dbReference type="InterPro" id="IPR036034">
    <property type="entry name" value="PDZ_sf"/>
</dbReference>
<dbReference type="STRING" id="192903.SAMN04488513_105183"/>
<dbReference type="OrthoDB" id="3521766at2"/>
<feature type="domain" description="PDZ" evidence="1">
    <location>
        <begin position="370"/>
        <end position="414"/>
    </location>
</feature>
<dbReference type="Pfam" id="PF13650">
    <property type="entry name" value="Asp_protease_2"/>
    <property type="match status" value="1"/>
</dbReference>
<evidence type="ECO:0000313" key="2">
    <source>
        <dbReference type="EMBL" id="SHJ51170.1"/>
    </source>
</evidence>